<evidence type="ECO:0000256" key="13">
    <source>
        <dbReference type="ARBA" id="ARBA00023211"/>
    </source>
</evidence>
<dbReference type="EC" id="3.1.26.4" evidence="6 14"/>
<dbReference type="PANTHER" id="PTHR10954:SF18">
    <property type="entry name" value="RIBONUCLEASE HII"/>
    <property type="match status" value="1"/>
</dbReference>
<dbReference type="InterPro" id="IPR012337">
    <property type="entry name" value="RNaseH-like_sf"/>
</dbReference>
<dbReference type="InterPro" id="IPR024567">
    <property type="entry name" value="RNase_HII/HIII_dom"/>
</dbReference>
<dbReference type="HAMAP" id="MF_00052_B">
    <property type="entry name" value="RNase_HII_B"/>
    <property type="match status" value="1"/>
</dbReference>
<protein>
    <recommendedName>
        <fullName evidence="7 14">Ribonuclease HII</fullName>
        <shortName evidence="14">RNase HII</shortName>
        <ecNumber evidence="6 14">3.1.26.4</ecNumber>
    </recommendedName>
</protein>
<organism evidence="19 20">
    <name type="scientific">Halochromatium salexigens</name>
    <name type="common">Chromatium salexigens</name>
    <dbReference type="NCBI Taxonomy" id="49447"/>
    <lineage>
        <taxon>Bacteria</taxon>
        <taxon>Pseudomonadati</taxon>
        <taxon>Pseudomonadota</taxon>
        <taxon>Gammaproteobacteria</taxon>
        <taxon>Chromatiales</taxon>
        <taxon>Chromatiaceae</taxon>
        <taxon>Halochromatium</taxon>
    </lineage>
</organism>
<evidence type="ECO:0000256" key="9">
    <source>
        <dbReference type="ARBA" id="ARBA00022722"/>
    </source>
</evidence>
<evidence type="ECO:0000256" key="6">
    <source>
        <dbReference type="ARBA" id="ARBA00012180"/>
    </source>
</evidence>
<comment type="subcellular location">
    <subcellularLocation>
        <location evidence="4 14">Cytoplasm</location>
    </subcellularLocation>
</comment>
<evidence type="ECO:0000259" key="18">
    <source>
        <dbReference type="PROSITE" id="PS51975"/>
    </source>
</evidence>
<comment type="cofactor">
    <cofactor evidence="14 15">
        <name>Mn(2+)</name>
        <dbReference type="ChEBI" id="CHEBI:29035"/>
    </cofactor>
    <cofactor evidence="14 15">
        <name>Mg(2+)</name>
        <dbReference type="ChEBI" id="CHEBI:18420"/>
    </cofactor>
    <text evidence="14 15">Manganese or magnesium. Binds 1 divalent metal ion per monomer in the absence of substrate. May bind a second metal ion after substrate binding.</text>
</comment>
<evidence type="ECO:0000256" key="3">
    <source>
        <dbReference type="ARBA" id="ARBA00004065"/>
    </source>
</evidence>
<name>A0AAJ0UHD9_HALSE</name>
<sequence>MDDRLSNHAGLNDSAPNDRVVGVDEAGRGPLAGPVCAAAVILDPANNPLGINDSKQLSAPRRERLACEIKASALAWAVTFVEVAEIDRINILQAALLAMRKALEALSVAPTLALIDGNLCPSGLCCPAQAVVRGDQTSIAIGAASILAKVARDQAMQELDQRHPGYGFAQHKGYGTKAHLEALDRLGPCCEHRRSFAPVRACLARVEGAA</sequence>
<dbReference type="GO" id="GO:0043137">
    <property type="term" value="P:DNA replication, removal of RNA primer"/>
    <property type="evidence" value="ECO:0007669"/>
    <property type="project" value="TreeGrafter"/>
</dbReference>
<evidence type="ECO:0000256" key="5">
    <source>
        <dbReference type="ARBA" id="ARBA00007383"/>
    </source>
</evidence>
<proteinExistence type="inferred from homology"/>
<dbReference type="Gene3D" id="3.30.420.10">
    <property type="entry name" value="Ribonuclease H-like superfamily/Ribonuclease H"/>
    <property type="match status" value="1"/>
</dbReference>
<dbReference type="AlphaFoldDB" id="A0AAJ0UHD9"/>
<dbReference type="GO" id="GO:0005737">
    <property type="term" value="C:cytoplasm"/>
    <property type="evidence" value="ECO:0007669"/>
    <property type="project" value="UniProtKB-SubCell"/>
</dbReference>
<dbReference type="InterPro" id="IPR036397">
    <property type="entry name" value="RNaseH_sf"/>
</dbReference>
<accession>A0AAJ0UHD9</accession>
<feature type="region of interest" description="Disordered" evidence="17">
    <location>
        <begin position="1"/>
        <end position="23"/>
    </location>
</feature>
<dbReference type="GO" id="GO:0004523">
    <property type="term" value="F:RNA-DNA hybrid ribonuclease activity"/>
    <property type="evidence" value="ECO:0007669"/>
    <property type="project" value="UniProtKB-UniRule"/>
</dbReference>
<evidence type="ECO:0000313" key="20">
    <source>
        <dbReference type="Proteomes" id="UP001296967"/>
    </source>
</evidence>
<dbReference type="CDD" id="cd07182">
    <property type="entry name" value="RNase_HII_bacteria_HII_like"/>
    <property type="match status" value="1"/>
</dbReference>
<dbReference type="GO" id="GO:0032299">
    <property type="term" value="C:ribonuclease H2 complex"/>
    <property type="evidence" value="ECO:0007669"/>
    <property type="project" value="TreeGrafter"/>
</dbReference>
<evidence type="ECO:0000256" key="2">
    <source>
        <dbReference type="ARBA" id="ARBA00001946"/>
    </source>
</evidence>
<feature type="binding site" evidence="14 15">
    <location>
        <position position="24"/>
    </location>
    <ligand>
        <name>a divalent metal cation</name>
        <dbReference type="ChEBI" id="CHEBI:60240"/>
    </ligand>
</feature>
<dbReference type="GO" id="GO:0006298">
    <property type="term" value="P:mismatch repair"/>
    <property type="evidence" value="ECO:0007669"/>
    <property type="project" value="TreeGrafter"/>
</dbReference>
<keyword evidence="11 14" id="KW-0255">Endonuclease</keyword>
<evidence type="ECO:0000256" key="1">
    <source>
        <dbReference type="ARBA" id="ARBA00000077"/>
    </source>
</evidence>
<dbReference type="EMBL" id="NHSF01000059">
    <property type="protein sequence ID" value="MBK5930860.1"/>
    <property type="molecule type" value="Genomic_DNA"/>
</dbReference>
<evidence type="ECO:0000256" key="16">
    <source>
        <dbReference type="RuleBase" id="RU003515"/>
    </source>
</evidence>
<dbReference type="GO" id="GO:0030145">
    <property type="term" value="F:manganese ion binding"/>
    <property type="evidence" value="ECO:0007669"/>
    <property type="project" value="UniProtKB-UniRule"/>
</dbReference>
<comment type="cofactor">
    <cofactor evidence="2">
        <name>Mg(2+)</name>
        <dbReference type="ChEBI" id="CHEBI:18420"/>
    </cofactor>
</comment>
<evidence type="ECO:0000256" key="12">
    <source>
        <dbReference type="ARBA" id="ARBA00022801"/>
    </source>
</evidence>
<keyword evidence="20" id="KW-1185">Reference proteome</keyword>
<dbReference type="NCBIfam" id="NF000595">
    <property type="entry name" value="PRK00015.1-3"/>
    <property type="match status" value="1"/>
</dbReference>
<dbReference type="FunFam" id="3.30.420.10:FF:000006">
    <property type="entry name" value="Ribonuclease HII"/>
    <property type="match status" value="1"/>
</dbReference>
<dbReference type="Proteomes" id="UP001296967">
    <property type="component" value="Unassembled WGS sequence"/>
</dbReference>
<comment type="caution">
    <text evidence="19">The sequence shown here is derived from an EMBL/GenBank/DDBJ whole genome shotgun (WGS) entry which is preliminary data.</text>
</comment>
<dbReference type="NCBIfam" id="NF000596">
    <property type="entry name" value="PRK00015.1-4"/>
    <property type="match status" value="1"/>
</dbReference>
<keyword evidence="12 14" id="KW-0378">Hydrolase</keyword>
<keyword evidence="10 14" id="KW-0479">Metal-binding</keyword>
<reference evidence="19" key="1">
    <citation type="submission" date="2017-05" db="EMBL/GenBank/DDBJ databases">
        <authorList>
            <person name="Imhoff J.F."/>
            <person name="Rahn T."/>
            <person name="Kuenzel S."/>
            <person name="Neulinger S.C."/>
        </authorList>
    </citation>
    <scope>NUCLEOTIDE SEQUENCE</scope>
    <source>
        <strain evidence="19">DSM 4395</strain>
    </source>
</reference>
<dbReference type="RefSeq" id="WP_201245693.1">
    <property type="nucleotide sequence ID" value="NZ_NHSF01000059.1"/>
</dbReference>
<evidence type="ECO:0000256" key="17">
    <source>
        <dbReference type="SAM" id="MobiDB-lite"/>
    </source>
</evidence>
<keyword evidence="8 14" id="KW-0963">Cytoplasm</keyword>
<feature type="binding site" evidence="14 15">
    <location>
        <position position="116"/>
    </location>
    <ligand>
        <name>a divalent metal cation</name>
        <dbReference type="ChEBI" id="CHEBI:60240"/>
    </ligand>
</feature>
<dbReference type="SUPFAM" id="SSF53098">
    <property type="entry name" value="Ribonuclease H-like"/>
    <property type="match status" value="1"/>
</dbReference>
<comment type="function">
    <text evidence="3 14 16">Endonuclease that specifically degrades the RNA of RNA-DNA hybrids.</text>
</comment>
<dbReference type="InterPro" id="IPR001352">
    <property type="entry name" value="RNase_HII/HIII"/>
</dbReference>
<evidence type="ECO:0000313" key="19">
    <source>
        <dbReference type="EMBL" id="MBK5930860.1"/>
    </source>
</evidence>
<keyword evidence="13 14" id="KW-0464">Manganese</keyword>
<keyword evidence="9 14" id="KW-0540">Nuclease</keyword>
<dbReference type="InterPro" id="IPR022898">
    <property type="entry name" value="RNase_HII"/>
</dbReference>
<evidence type="ECO:0000256" key="15">
    <source>
        <dbReference type="PROSITE-ProRule" id="PRU01319"/>
    </source>
</evidence>
<evidence type="ECO:0000256" key="8">
    <source>
        <dbReference type="ARBA" id="ARBA00022490"/>
    </source>
</evidence>
<gene>
    <name evidence="14" type="primary">rnhB</name>
    <name evidence="19" type="ORF">CCR82_10070</name>
</gene>
<dbReference type="GO" id="GO:0003723">
    <property type="term" value="F:RNA binding"/>
    <property type="evidence" value="ECO:0007669"/>
    <property type="project" value="UniProtKB-UniRule"/>
</dbReference>
<evidence type="ECO:0000256" key="7">
    <source>
        <dbReference type="ARBA" id="ARBA00019179"/>
    </source>
</evidence>
<reference evidence="19" key="2">
    <citation type="journal article" date="2020" name="Microorganisms">
        <title>Osmotic Adaptation and Compatible Solute Biosynthesis of Phototrophic Bacteria as Revealed from Genome Analyses.</title>
        <authorList>
            <person name="Imhoff J.F."/>
            <person name="Rahn T."/>
            <person name="Kunzel S."/>
            <person name="Keller A."/>
            <person name="Neulinger S.C."/>
        </authorList>
    </citation>
    <scope>NUCLEOTIDE SEQUENCE</scope>
    <source>
        <strain evidence="19">DSM 4395</strain>
    </source>
</reference>
<evidence type="ECO:0000256" key="10">
    <source>
        <dbReference type="ARBA" id="ARBA00022723"/>
    </source>
</evidence>
<feature type="domain" description="RNase H type-2" evidence="18">
    <location>
        <begin position="18"/>
        <end position="208"/>
    </location>
</feature>
<evidence type="ECO:0000256" key="14">
    <source>
        <dbReference type="HAMAP-Rule" id="MF_00052"/>
    </source>
</evidence>
<comment type="similarity">
    <text evidence="5 14 16">Belongs to the RNase HII family.</text>
</comment>
<evidence type="ECO:0000256" key="11">
    <source>
        <dbReference type="ARBA" id="ARBA00022759"/>
    </source>
</evidence>
<feature type="binding site" evidence="14 15">
    <location>
        <position position="25"/>
    </location>
    <ligand>
        <name>a divalent metal cation</name>
        <dbReference type="ChEBI" id="CHEBI:60240"/>
    </ligand>
</feature>
<dbReference type="NCBIfam" id="NF000594">
    <property type="entry name" value="PRK00015.1-1"/>
    <property type="match status" value="1"/>
</dbReference>
<dbReference type="PANTHER" id="PTHR10954">
    <property type="entry name" value="RIBONUCLEASE H2 SUBUNIT A"/>
    <property type="match status" value="1"/>
</dbReference>
<evidence type="ECO:0000256" key="4">
    <source>
        <dbReference type="ARBA" id="ARBA00004496"/>
    </source>
</evidence>
<comment type="catalytic activity">
    <reaction evidence="1 14 15 16">
        <text>Endonucleolytic cleavage to 5'-phosphomonoester.</text>
        <dbReference type="EC" id="3.1.26.4"/>
    </reaction>
</comment>
<dbReference type="PROSITE" id="PS51975">
    <property type="entry name" value="RNASE_H_2"/>
    <property type="match status" value="1"/>
</dbReference>
<dbReference type="Pfam" id="PF01351">
    <property type="entry name" value="RNase_HII"/>
    <property type="match status" value="1"/>
</dbReference>